<name>A0A7J0G869_9ERIC</name>
<dbReference type="EMBL" id="BJWL01000018">
    <property type="protein sequence ID" value="GFZ06997.1"/>
    <property type="molecule type" value="Genomic_DNA"/>
</dbReference>
<comment type="caution">
    <text evidence="1">The sequence shown here is derived from an EMBL/GenBank/DDBJ whole genome shotgun (WGS) entry which is preliminary data.</text>
</comment>
<evidence type="ECO:0000313" key="1">
    <source>
        <dbReference type="EMBL" id="GFZ06997.1"/>
    </source>
</evidence>
<organism evidence="1 2">
    <name type="scientific">Actinidia rufa</name>
    <dbReference type="NCBI Taxonomy" id="165716"/>
    <lineage>
        <taxon>Eukaryota</taxon>
        <taxon>Viridiplantae</taxon>
        <taxon>Streptophyta</taxon>
        <taxon>Embryophyta</taxon>
        <taxon>Tracheophyta</taxon>
        <taxon>Spermatophyta</taxon>
        <taxon>Magnoliopsida</taxon>
        <taxon>eudicotyledons</taxon>
        <taxon>Gunneridae</taxon>
        <taxon>Pentapetalae</taxon>
        <taxon>asterids</taxon>
        <taxon>Ericales</taxon>
        <taxon>Actinidiaceae</taxon>
        <taxon>Actinidia</taxon>
    </lineage>
</organism>
<dbReference type="AlphaFoldDB" id="A0A7J0G869"/>
<protein>
    <submittedName>
        <fullName evidence="1">Uncharacterized protein</fullName>
    </submittedName>
</protein>
<dbReference type="Proteomes" id="UP000585474">
    <property type="component" value="Unassembled WGS sequence"/>
</dbReference>
<accession>A0A7J0G869</accession>
<gene>
    <name evidence="1" type="ORF">Acr_18g0011670</name>
</gene>
<evidence type="ECO:0000313" key="2">
    <source>
        <dbReference type="Proteomes" id="UP000585474"/>
    </source>
</evidence>
<proteinExistence type="predicted"/>
<keyword evidence="2" id="KW-1185">Reference proteome</keyword>
<sequence>MNTDIESFAIWVSFSSPWSDRHAGGILSGLAPADYVCPLLCSLIWVSRSDCIVVVKIRASNQQSQLLGFLGTGPQTIKGRPAQTNRNEGPGILVGRLIKPSIPPRLRARRRQHFGSRRTDGYSDSGYGELRGGVWQGFMLNVGLVSPQSRGFGDKQPLERSRATSSVMVLGRRTCLSRWRIYPTSVAPLLEVARWNSWDFE</sequence>
<reference evidence="1 2" key="1">
    <citation type="submission" date="2019-07" db="EMBL/GenBank/DDBJ databases">
        <title>De Novo Assembly of kiwifruit Actinidia rufa.</title>
        <authorList>
            <person name="Sugita-Konishi S."/>
            <person name="Sato K."/>
            <person name="Mori E."/>
            <person name="Abe Y."/>
            <person name="Kisaki G."/>
            <person name="Hamano K."/>
            <person name="Suezawa K."/>
            <person name="Otani M."/>
            <person name="Fukuda T."/>
            <person name="Manabe T."/>
            <person name="Gomi K."/>
            <person name="Tabuchi M."/>
            <person name="Akimitsu K."/>
            <person name="Kataoka I."/>
        </authorList>
    </citation>
    <scope>NUCLEOTIDE SEQUENCE [LARGE SCALE GENOMIC DNA]</scope>
    <source>
        <strain evidence="2">cv. Fuchu</strain>
    </source>
</reference>